<dbReference type="AlphaFoldDB" id="A0A1L3SLD4"/>
<dbReference type="InterPro" id="IPR007374">
    <property type="entry name" value="ASCH_domain"/>
</dbReference>
<evidence type="ECO:0000313" key="2">
    <source>
        <dbReference type="EMBL" id="APH70180.1"/>
    </source>
</evidence>
<reference evidence="3" key="1">
    <citation type="submission" date="2016-11" db="EMBL/GenBank/DDBJ databases">
        <title>Mesorhizobium oceanicum sp. nov., isolated from deep seawater in South China Sea.</title>
        <authorList>
            <person name="Fu G.-Y."/>
        </authorList>
    </citation>
    <scope>NUCLEOTIDE SEQUENCE [LARGE SCALE GENOMIC DNA]</scope>
    <source>
        <strain evidence="3">B7</strain>
    </source>
</reference>
<accession>A0A1L3SLD4</accession>
<dbReference type="InterPro" id="IPR015947">
    <property type="entry name" value="PUA-like_sf"/>
</dbReference>
<organism evidence="2 3">
    <name type="scientific">Aquibium oceanicum</name>
    <dbReference type="NCBI Taxonomy" id="1670800"/>
    <lineage>
        <taxon>Bacteria</taxon>
        <taxon>Pseudomonadati</taxon>
        <taxon>Pseudomonadota</taxon>
        <taxon>Alphaproteobacteria</taxon>
        <taxon>Hyphomicrobiales</taxon>
        <taxon>Phyllobacteriaceae</taxon>
        <taxon>Aquibium</taxon>
    </lineage>
</organism>
<dbReference type="SMART" id="SM01022">
    <property type="entry name" value="ASCH"/>
    <property type="match status" value="1"/>
</dbReference>
<protein>
    <recommendedName>
        <fullName evidence="1">ASCH domain-containing protein</fullName>
    </recommendedName>
</protein>
<dbReference type="Pfam" id="PF04266">
    <property type="entry name" value="ASCH"/>
    <property type="match status" value="1"/>
</dbReference>
<sequence length="114" mass="12816">MQTLGVVPRLFPDIVSGRKTSTIRWREGPIVTGLLRYVCDGNPNLTAVVRVTRVTTMPLREAARYLGREAVWPDTVMLEGMREHYPEISLDDPVEIIEHLTPDQTAELLSDSNA</sequence>
<dbReference type="OrthoDB" id="6539093at2"/>
<gene>
    <name evidence="2" type="ORF">BSQ44_01375</name>
</gene>
<dbReference type="RefSeq" id="WP_072601593.1">
    <property type="nucleotide sequence ID" value="NZ_CP018171.1"/>
</dbReference>
<dbReference type="KEGG" id="meso:BSQ44_01375"/>
<dbReference type="SUPFAM" id="SSF88697">
    <property type="entry name" value="PUA domain-like"/>
    <property type="match status" value="1"/>
</dbReference>
<proteinExistence type="predicted"/>
<evidence type="ECO:0000259" key="1">
    <source>
        <dbReference type="SMART" id="SM01022"/>
    </source>
</evidence>
<name>A0A1L3SLD4_9HYPH</name>
<dbReference type="EMBL" id="CP018171">
    <property type="protein sequence ID" value="APH70180.1"/>
    <property type="molecule type" value="Genomic_DNA"/>
</dbReference>
<dbReference type="Proteomes" id="UP000182840">
    <property type="component" value="Chromosome"/>
</dbReference>
<keyword evidence="3" id="KW-1185">Reference proteome</keyword>
<dbReference type="STRING" id="1670800.BSQ44_01375"/>
<feature type="domain" description="ASCH" evidence="1">
    <location>
        <begin position="4"/>
        <end position="104"/>
    </location>
</feature>
<evidence type="ECO:0000313" key="3">
    <source>
        <dbReference type="Proteomes" id="UP000182840"/>
    </source>
</evidence>